<dbReference type="GO" id="GO:0000287">
    <property type="term" value="F:magnesium ion binding"/>
    <property type="evidence" value="ECO:0007669"/>
    <property type="project" value="UniProtKB-UniRule"/>
</dbReference>
<comment type="pathway">
    <text evidence="1 10">Metabolic intermediate biosynthesis; 1-deoxy-D-xylulose 5-phosphate biosynthesis; 1-deoxy-D-xylulose 5-phosphate from D-glyceraldehyde 3-phosphate and pyruvate: step 1/1.</text>
</comment>
<dbReference type="EMBL" id="JAGIBU010000002">
    <property type="protein sequence ID" value="MBS7824364.1"/>
    <property type="molecule type" value="Genomic_DNA"/>
</dbReference>
<comment type="catalytic activity">
    <reaction evidence="10">
        <text>D-glyceraldehyde 3-phosphate + pyruvate + H(+) = 1-deoxy-D-xylulose 5-phosphate + CO2</text>
        <dbReference type="Rhea" id="RHEA:12605"/>
        <dbReference type="ChEBI" id="CHEBI:15361"/>
        <dbReference type="ChEBI" id="CHEBI:15378"/>
        <dbReference type="ChEBI" id="CHEBI:16526"/>
        <dbReference type="ChEBI" id="CHEBI:57792"/>
        <dbReference type="ChEBI" id="CHEBI:59776"/>
        <dbReference type="EC" id="2.2.1.7"/>
    </reaction>
</comment>
<dbReference type="InterPro" id="IPR033248">
    <property type="entry name" value="Transketolase_C"/>
</dbReference>
<keyword evidence="7 10" id="KW-0784">Thiamine biosynthesis</keyword>
<keyword evidence="9 10" id="KW-0414">Isoprene biosynthesis</keyword>
<evidence type="ECO:0000256" key="4">
    <source>
        <dbReference type="ARBA" id="ARBA00022679"/>
    </source>
</evidence>
<dbReference type="PROSITE" id="PS00801">
    <property type="entry name" value="TRANSKETOLASE_1"/>
    <property type="match status" value="1"/>
</dbReference>
<comment type="function">
    <text evidence="10">Catalyzes the acyloin condensation reaction between C atoms 2 and 3 of pyruvate and glyceraldehyde 3-phosphate to yield 1-deoxy-D-xylulose-5-phosphate (DXP).</text>
</comment>
<keyword evidence="5 10" id="KW-0479">Metal-binding</keyword>
<dbReference type="InterPro" id="IPR029061">
    <property type="entry name" value="THDP-binding"/>
</dbReference>
<dbReference type="SMART" id="SM00861">
    <property type="entry name" value="Transket_pyr"/>
    <property type="match status" value="1"/>
</dbReference>
<evidence type="ECO:0000256" key="3">
    <source>
        <dbReference type="ARBA" id="ARBA00011738"/>
    </source>
</evidence>
<evidence type="ECO:0000256" key="8">
    <source>
        <dbReference type="ARBA" id="ARBA00023052"/>
    </source>
</evidence>
<dbReference type="NCBIfam" id="NF003933">
    <property type="entry name" value="PRK05444.2-2"/>
    <property type="match status" value="1"/>
</dbReference>
<evidence type="ECO:0000259" key="11">
    <source>
        <dbReference type="SMART" id="SM00861"/>
    </source>
</evidence>
<dbReference type="PANTHER" id="PTHR43322">
    <property type="entry name" value="1-D-DEOXYXYLULOSE 5-PHOSPHATE SYNTHASE-RELATED"/>
    <property type="match status" value="1"/>
</dbReference>
<reference evidence="12" key="1">
    <citation type="submission" date="2021-03" db="EMBL/GenBank/DDBJ databases">
        <title>Identification and antibiotic profiling of Wohlfahrtiimonas chitiniclastica, an underestimated human pathogen.</title>
        <authorList>
            <person name="Kopf A."/>
            <person name="Bunk B."/>
            <person name="Coldewey S."/>
            <person name="Gunzer F."/>
            <person name="Riedel T."/>
            <person name="Schroettner P."/>
        </authorList>
    </citation>
    <scope>NUCLEOTIDE SEQUENCE</scope>
    <source>
        <strain evidence="12">DSM 100917</strain>
    </source>
</reference>
<evidence type="ECO:0000256" key="2">
    <source>
        <dbReference type="ARBA" id="ARBA00011081"/>
    </source>
</evidence>
<dbReference type="InterPro" id="IPR009014">
    <property type="entry name" value="Transketo_C/PFOR_II"/>
</dbReference>
<dbReference type="CDD" id="cd02007">
    <property type="entry name" value="TPP_DXS"/>
    <property type="match status" value="1"/>
</dbReference>
<dbReference type="Pfam" id="PF02780">
    <property type="entry name" value="Transketolase_C"/>
    <property type="match status" value="1"/>
</dbReference>
<evidence type="ECO:0000256" key="10">
    <source>
        <dbReference type="HAMAP-Rule" id="MF_00315"/>
    </source>
</evidence>
<dbReference type="InterPro" id="IPR005475">
    <property type="entry name" value="Transketolase-like_Pyr-bd"/>
</dbReference>
<evidence type="ECO:0000313" key="12">
    <source>
        <dbReference type="EMBL" id="MBS7824364.1"/>
    </source>
</evidence>
<dbReference type="GO" id="GO:0016114">
    <property type="term" value="P:terpenoid biosynthetic process"/>
    <property type="evidence" value="ECO:0007669"/>
    <property type="project" value="UniProtKB-UniRule"/>
</dbReference>
<dbReference type="Proteomes" id="UP000680020">
    <property type="component" value="Unassembled WGS sequence"/>
</dbReference>
<dbReference type="SUPFAM" id="SSF52922">
    <property type="entry name" value="TK C-terminal domain-like"/>
    <property type="match status" value="1"/>
</dbReference>
<feature type="binding site" evidence="10">
    <location>
        <position position="284"/>
    </location>
    <ligand>
        <name>thiamine diphosphate</name>
        <dbReference type="ChEBI" id="CHEBI:58937"/>
    </ligand>
</feature>
<dbReference type="NCBIfam" id="TIGR00204">
    <property type="entry name" value="dxs"/>
    <property type="match status" value="1"/>
</dbReference>
<dbReference type="GO" id="GO:0005829">
    <property type="term" value="C:cytosol"/>
    <property type="evidence" value="ECO:0007669"/>
    <property type="project" value="TreeGrafter"/>
</dbReference>
<dbReference type="HAMAP" id="MF_00315">
    <property type="entry name" value="DXP_synth"/>
    <property type="match status" value="1"/>
</dbReference>
<dbReference type="AlphaFoldDB" id="A0AB35BX86"/>
<evidence type="ECO:0000256" key="7">
    <source>
        <dbReference type="ARBA" id="ARBA00022977"/>
    </source>
</evidence>
<sequence>MSLLNQIQTPQDLKRLSMPELEQLTAELRQFLIDSVLKSGGHFASGLGVIELTVALHYVFDAPNDAIIWDVGHQAYPHKILTERREQLNTIRQKNGLKPFPCPKESRYDAFTVGHSSTSVSAALGMSIANQLLHNPHHAVAVIGDGALTAGMAFEALNHAGAIKADMLVILNDNNMSISPNVGALSNMLTKTLSNPILQSLRTESKRLIEKLPLPHALELAKRTEEQIKSMVAGDGGLFEALDFQYFGPVNGHDLPSLIAILNNLKQKRGPKLLHLITQKGKGYTLAESAPIKFHAVSAPATPKPVEAPKPKTYTQIFSQWICDAAARDHKVVAITPAMREGSGLVEFEQRFPKRFFDVAIAEQHAVTIAAGMQMKGLKPVVAIYSTFLQRGYDQLIHDVALQDLPIVFAIDRAGVVGPDGPTHIGAFDLAYLRIIPNMVVMAPSDENEQYHMLNLALTIDHPTAVRYPRGSAQGIALTETSDITFGKGRTVRAGHTIAIFATGTLLHVAKHAAEVLNATLIDLRFVKPLDQALILEAAKTHDYLISIEDGVVTGGVGSAILELLAQHFIYKPFKAFGLPDEFLEHGERNEVLEMVRLTDEYFLEDIQTFVEQVKLA</sequence>
<keyword evidence="8 10" id="KW-0786">Thiamine pyrophosphate</keyword>
<comment type="similarity">
    <text evidence="2 10">Belongs to the transketolase family. DXPS subfamily.</text>
</comment>
<dbReference type="SUPFAM" id="SSF52518">
    <property type="entry name" value="Thiamin diphosphate-binding fold (THDP-binding)"/>
    <property type="match status" value="2"/>
</dbReference>
<gene>
    <name evidence="10 12" type="primary">dxs</name>
    <name evidence="12" type="ORF">J7561_03990</name>
</gene>
<keyword evidence="6 10" id="KW-0460">Magnesium</keyword>
<dbReference type="PANTHER" id="PTHR43322:SF5">
    <property type="entry name" value="1-DEOXY-D-XYLULOSE-5-PHOSPHATE SYNTHASE, CHLOROPLASTIC"/>
    <property type="match status" value="1"/>
</dbReference>
<dbReference type="GO" id="GO:0009228">
    <property type="term" value="P:thiamine biosynthetic process"/>
    <property type="evidence" value="ECO:0007669"/>
    <property type="project" value="UniProtKB-UniRule"/>
</dbReference>
<feature type="binding site" evidence="10">
    <location>
        <position position="73"/>
    </location>
    <ligand>
        <name>thiamine diphosphate</name>
        <dbReference type="ChEBI" id="CHEBI:58937"/>
    </ligand>
</feature>
<feature type="binding site" evidence="10">
    <location>
        <position position="174"/>
    </location>
    <ligand>
        <name>Mg(2+)</name>
        <dbReference type="ChEBI" id="CHEBI:18420"/>
    </ligand>
</feature>
<dbReference type="GO" id="GO:0030976">
    <property type="term" value="F:thiamine pyrophosphate binding"/>
    <property type="evidence" value="ECO:0007669"/>
    <property type="project" value="UniProtKB-UniRule"/>
</dbReference>
<evidence type="ECO:0000256" key="9">
    <source>
        <dbReference type="ARBA" id="ARBA00023229"/>
    </source>
</evidence>
<proteinExistence type="inferred from homology"/>
<keyword evidence="4 10" id="KW-0808">Transferase</keyword>
<feature type="binding site" evidence="10">
    <location>
        <begin position="114"/>
        <end position="116"/>
    </location>
    <ligand>
        <name>thiamine diphosphate</name>
        <dbReference type="ChEBI" id="CHEBI:58937"/>
    </ligand>
</feature>
<protein>
    <recommendedName>
        <fullName evidence="10">1-deoxy-D-xylulose-5-phosphate synthase</fullName>
        <ecNumber evidence="10">2.2.1.7</ecNumber>
    </recommendedName>
    <alternativeName>
        <fullName evidence="10">1-deoxyxylulose-5-phosphate synthase</fullName>
        <shortName evidence="10">DXP synthase</shortName>
        <shortName evidence="10">DXPS</shortName>
    </alternativeName>
</protein>
<feature type="binding site" evidence="10">
    <location>
        <position position="174"/>
    </location>
    <ligand>
        <name>thiamine diphosphate</name>
        <dbReference type="ChEBI" id="CHEBI:58937"/>
    </ligand>
</feature>
<dbReference type="CDD" id="cd07033">
    <property type="entry name" value="TPP_PYR_DXS_TK_like"/>
    <property type="match status" value="1"/>
</dbReference>
<comment type="caution">
    <text evidence="12">The sequence shown here is derived from an EMBL/GenBank/DDBJ whole genome shotgun (WGS) entry which is preliminary data.</text>
</comment>
<evidence type="ECO:0000256" key="1">
    <source>
        <dbReference type="ARBA" id="ARBA00004980"/>
    </source>
</evidence>
<dbReference type="InterPro" id="IPR005477">
    <property type="entry name" value="Dxylulose-5-P_synthase"/>
</dbReference>
<dbReference type="GO" id="GO:0008661">
    <property type="term" value="F:1-deoxy-D-xylulose-5-phosphate synthase activity"/>
    <property type="evidence" value="ECO:0007669"/>
    <property type="project" value="UniProtKB-UniRule"/>
</dbReference>
<dbReference type="PROSITE" id="PS00802">
    <property type="entry name" value="TRANSKETOLASE_2"/>
    <property type="match status" value="1"/>
</dbReference>
<evidence type="ECO:0000256" key="5">
    <source>
        <dbReference type="ARBA" id="ARBA00022723"/>
    </source>
</evidence>
<dbReference type="FunFam" id="3.40.50.970:FF:000005">
    <property type="entry name" value="1-deoxy-D-xylulose-5-phosphate synthase"/>
    <property type="match status" value="1"/>
</dbReference>
<dbReference type="Gene3D" id="3.40.50.920">
    <property type="match status" value="1"/>
</dbReference>
<name>A0AB35BX86_9GAMM</name>
<accession>A0AB35BX86</accession>
<organism evidence="12 13">
    <name type="scientific">Wohlfahrtiimonas chitiniclastica</name>
    <dbReference type="NCBI Taxonomy" id="400946"/>
    <lineage>
        <taxon>Bacteria</taxon>
        <taxon>Pseudomonadati</taxon>
        <taxon>Pseudomonadota</taxon>
        <taxon>Gammaproteobacteria</taxon>
        <taxon>Cardiobacteriales</taxon>
        <taxon>Ignatzschineriaceae</taxon>
        <taxon>Wohlfahrtiimonas</taxon>
    </lineage>
</organism>
<comment type="cofactor">
    <cofactor evidence="10">
        <name>Mg(2+)</name>
        <dbReference type="ChEBI" id="CHEBI:18420"/>
    </cofactor>
    <text evidence="10">Binds 1 Mg(2+) ion per subunit.</text>
</comment>
<dbReference type="EC" id="2.2.1.7" evidence="10"/>
<feature type="binding site" evidence="10">
    <location>
        <position position="363"/>
    </location>
    <ligand>
        <name>thiamine diphosphate</name>
        <dbReference type="ChEBI" id="CHEBI:58937"/>
    </ligand>
</feature>
<feature type="binding site" evidence="10">
    <location>
        <begin position="146"/>
        <end position="147"/>
    </location>
    <ligand>
        <name>thiamine diphosphate</name>
        <dbReference type="ChEBI" id="CHEBI:58937"/>
    </ligand>
</feature>
<dbReference type="InterPro" id="IPR020826">
    <property type="entry name" value="Transketolase_BS"/>
</dbReference>
<dbReference type="Pfam" id="PF02779">
    <property type="entry name" value="Transket_pyr"/>
    <property type="match status" value="1"/>
</dbReference>
<dbReference type="GO" id="GO:0019288">
    <property type="term" value="P:isopentenyl diphosphate biosynthetic process, methylerythritol 4-phosphate pathway"/>
    <property type="evidence" value="ECO:0007669"/>
    <property type="project" value="TreeGrafter"/>
</dbReference>
<evidence type="ECO:0000256" key="6">
    <source>
        <dbReference type="ARBA" id="ARBA00022842"/>
    </source>
</evidence>
<feature type="binding site" evidence="10">
    <location>
        <position position="145"/>
    </location>
    <ligand>
        <name>Mg(2+)</name>
        <dbReference type="ChEBI" id="CHEBI:18420"/>
    </ligand>
</feature>
<comment type="cofactor">
    <cofactor evidence="10">
        <name>thiamine diphosphate</name>
        <dbReference type="ChEBI" id="CHEBI:58937"/>
    </cofactor>
    <text evidence="10">Binds 1 thiamine pyrophosphate per subunit.</text>
</comment>
<feature type="domain" description="Transketolase-like pyrimidine-binding" evidence="11">
    <location>
        <begin position="312"/>
        <end position="476"/>
    </location>
</feature>
<comment type="subunit">
    <text evidence="3 10">Homodimer.</text>
</comment>
<evidence type="ECO:0000313" key="13">
    <source>
        <dbReference type="Proteomes" id="UP000680020"/>
    </source>
</evidence>
<dbReference type="InterPro" id="IPR049557">
    <property type="entry name" value="Transketolase_CS"/>
</dbReference>
<dbReference type="RefSeq" id="WP_063455261.1">
    <property type="nucleotide sequence ID" value="NZ_CP115969.1"/>
</dbReference>
<dbReference type="Pfam" id="PF13292">
    <property type="entry name" value="DXP_synthase_N"/>
    <property type="match status" value="1"/>
</dbReference>
<dbReference type="Gene3D" id="3.40.50.970">
    <property type="match status" value="2"/>
</dbReference>